<evidence type="ECO:0000256" key="1">
    <source>
        <dbReference type="SAM" id="MobiDB-lite"/>
    </source>
</evidence>
<sequence>MTEQPMQPLASDEPAEVSAPATTTKMAAPLFPKLLLSFALGGIIVGVIVAVLLSMGVNDKKVDDSKDQAQEETTDEPEVEATPSQTPTPTMANLIRQNEGTSVKADTNFASFYTNMFEDADFLLTVKNTDLDILTIWKSSQQTEIGQSLVELLIKKPLDLFSLMYMICRMIIIEPINLYAHTEQVASTKRIEF</sequence>
<evidence type="ECO:0000313" key="4">
    <source>
        <dbReference type="Proteomes" id="UP000070449"/>
    </source>
</evidence>
<dbReference type="AlphaFoldDB" id="A0A136KLE1"/>
<feature type="region of interest" description="Disordered" evidence="1">
    <location>
        <begin position="61"/>
        <end position="91"/>
    </location>
</feature>
<feature type="region of interest" description="Disordered" evidence="1">
    <location>
        <begin position="1"/>
        <end position="20"/>
    </location>
</feature>
<keyword evidence="2" id="KW-0472">Membrane</keyword>
<dbReference type="STRING" id="1617427.UZ20_WS6002000032"/>
<feature type="transmembrane region" description="Helical" evidence="2">
    <location>
        <begin position="34"/>
        <end position="57"/>
    </location>
</feature>
<feature type="compositionally biased region" description="Polar residues" evidence="1">
    <location>
        <begin position="82"/>
        <end position="91"/>
    </location>
</feature>
<dbReference type="Proteomes" id="UP000070449">
    <property type="component" value="Unassembled WGS sequence"/>
</dbReference>
<gene>
    <name evidence="3" type="ORF">UZ20_WS6002000032</name>
</gene>
<evidence type="ECO:0000313" key="3">
    <source>
        <dbReference type="EMBL" id="KXK10210.1"/>
    </source>
</evidence>
<keyword evidence="2" id="KW-0812">Transmembrane</keyword>
<reference evidence="3 4" key="1">
    <citation type="submission" date="2015-02" db="EMBL/GenBank/DDBJ databases">
        <title>Improved understanding of the partial-nitritation anammox process through 23 genomes representing the majority of the microbial community.</title>
        <authorList>
            <person name="Speth D.R."/>
            <person name="In T Zandt M."/>
            <person name="Guerrero Cruz S."/>
            <person name="Jetten M.S."/>
            <person name="Dutilh B.E."/>
        </authorList>
    </citation>
    <scope>NUCLEOTIDE SEQUENCE [LARGE SCALE GENOMIC DNA]</scope>
    <source>
        <strain evidence="3">OLB21</strain>
    </source>
</reference>
<keyword evidence="2" id="KW-1133">Transmembrane helix</keyword>
<protein>
    <submittedName>
        <fullName evidence="3">Uncharacterized protein</fullName>
    </submittedName>
</protein>
<accession>A0A136KLE1</accession>
<organism evidence="3 4">
    <name type="scientific">candidate division WS6 bacterium OLB21</name>
    <dbReference type="NCBI Taxonomy" id="1617427"/>
    <lineage>
        <taxon>Bacteria</taxon>
        <taxon>Candidatus Dojkabacteria</taxon>
    </lineage>
</organism>
<proteinExistence type="predicted"/>
<feature type="compositionally biased region" description="Acidic residues" evidence="1">
    <location>
        <begin position="70"/>
        <end position="79"/>
    </location>
</feature>
<name>A0A136KLE1_9BACT</name>
<comment type="caution">
    <text evidence="3">The sequence shown here is derived from an EMBL/GenBank/DDBJ whole genome shotgun (WGS) entry which is preliminary data.</text>
</comment>
<dbReference type="EMBL" id="JYPD01000007">
    <property type="protein sequence ID" value="KXK10210.1"/>
    <property type="molecule type" value="Genomic_DNA"/>
</dbReference>
<evidence type="ECO:0000256" key="2">
    <source>
        <dbReference type="SAM" id="Phobius"/>
    </source>
</evidence>